<dbReference type="PANTHER" id="PTHR42852:SF6">
    <property type="entry name" value="THIOL:DISULFIDE INTERCHANGE PROTEIN DSBE"/>
    <property type="match status" value="1"/>
</dbReference>
<dbReference type="PANTHER" id="PTHR42852">
    <property type="entry name" value="THIOL:DISULFIDE INTERCHANGE PROTEIN DSBE"/>
    <property type="match status" value="1"/>
</dbReference>
<evidence type="ECO:0000256" key="2">
    <source>
        <dbReference type="ARBA" id="ARBA00022748"/>
    </source>
</evidence>
<protein>
    <submittedName>
        <fullName evidence="7">TlpA disulfide reductase family protein</fullName>
    </submittedName>
</protein>
<dbReference type="InterPro" id="IPR000866">
    <property type="entry name" value="AhpC/TSA"/>
</dbReference>
<keyword evidence="3" id="KW-0735">Signal-anchor</keyword>
<accession>A0ABV3LQE7</accession>
<feature type="domain" description="Thioredoxin" evidence="6">
    <location>
        <begin position="50"/>
        <end position="193"/>
    </location>
</feature>
<dbReference type="Pfam" id="PF00578">
    <property type="entry name" value="AhpC-TSA"/>
    <property type="match status" value="1"/>
</dbReference>
<dbReference type="PROSITE" id="PS51352">
    <property type="entry name" value="THIOREDOXIN_2"/>
    <property type="match status" value="1"/>
</dbReference>
<keyword evidence="3" id="KW-0812">Transmembrane</keyword>
<dbReference type="EMBL" id="JBEYRS010000002">
    <property type="protein sequence ID" value="MEW2361687.1"/>
    <property type="molecule type" value="Genomic_DNA"/>
</dbReference>
<dbReference type="InterPro" id="IPR036249">
    <property type="entry name" value="Thioredoxin-like_sf"/>
</dbReference>
<keyword evidence="4" id="KW-1015">Disulfide bond</keyword>
<name>A0ABV3LQE7_9ACTN</name>
<comment type="subcellular location">
    <subcellularLocation>
        <location evidence="1">Cell envelope</location>
    </subcellularLocation>
</comment>
<evidence type="ECO:0000256" key="3">
    <source>
        <dbReference type="ARBA" id="ARBA00022968"/>
    </source>
</evidence>
<keyword evidence="8" id="KW-1185">Reference proteome</keyword>
<comment type="caution">
    <text evidence="7">The sequence shown here is derived from an EMBL/GenBank/DDBJ whole genome shotgun (WGS) entry which is preliminary data.</text>
</comment>
<gene>
    <name evidence="7" type="ORF">AB0887_06885</name>
</gene>
<sequence>MKTPRRSLVLLLGAVALVAAGITAVSVIDSPDARPGRHFNDKDGTMSIEAAHRPAAPRITGTTIDGKPFDLADHKGKIIVLNAWASWCGPCRIETPMLVDYHNKHKGDGVAVVGLDQDNSAGAGRTFAQEYDITYPNLHDGTGRATLAFPKGVLRAPGVPFTVVIDAKHRVAASSSGEINRKMLDAMVATARKTR</sequence>
<proteinExistence type="predicted"/>
<evidence type="ECO:0000259" key="6">
    <source>
        <dbReference type="PROSITE" id="PS51352"/>
    </source>
</evidence>
<evidence type="ECO:0000313" key="8">
    <source>
        <dbReference type="Proteomes" id="UP001553843"/>
    </source>
</evidence>
<evidence type="ECO:0000256" key="1">
    <source>
        <dbReference type="ARBA" id="ARBA00004196"/>
    </source>
</evidence>
<dbReference type="RefSeq" id="WP_359775515.1">
    <property type="nucleotide sequence ID" value="NZ_JBEYRR010000002.1"/>
</dbReference>
<evidence type="ECO:0000256" key="5">
    <source>
        <dbReference type="ARBA" id="ARBA00023284"/>
    </source>
</evidence>
<dbReference type="InterPro" id="IPR013766">
    <property type="entry name" value="Thioredoxin_domain"/>
</dbReference>
<organism evidence="7 8">
    <name type="scientific">Streptomyces huasconensis</name>
    <dbReference type="NCBI Taxonomy" id="1854574"/>
    <lineage>
        <taxon>Bacteria</taxon>
        <taxon>Bacillati</taxon>
        <taxon>Actinomycetota</taxon>
        <taxon>Actinomycetes</taxon>
        <taxon>Kitasatosporales</taxon>
        <taxon>Streptomycetaceae</taxon>
        <taxon>Streptomyces</taxon>
    </lineage>
</organism>
<dbReference type="Gene3D" id="3.40.30.10">
    <property type="entry name" value="Glutaredoxin"/>
    <property type="match status" value="1"/>
</dbReference>
<dbReference type="Proteomes" id="UP001553843">
    <property type="component" value="Unassembled WGS sequence"/>
</dbReference>
<keyword evidence="2" id="KW-0201">Cytochrome c-type biogenesis</keyword>
<evidence type="ECO:0000313" key="7">
    <source>
        <dbReference type="EMBL" id="MEW2361687.1"/>
    </source>
</evidence>
<dbReference type="CDD" id="cd02966">
    <property type="entry name" value="TlpA_like_family"/>
    <property type="match status" value="1"/>
</dbReference>
<keyword evidence="5" id="KW-0676">Redox-active center</keyword>
<dbReference type="SUPFAM" id="SSF52833">
    <property type="entry name" value="Thioredoxin-like"/>
    <property type="match status" value="1"/>
</dbReference>
<evidence type="ECO:0000256" key="4">
    <source>
        <dbReference type="ARBA" id="ARBA00023157"/>
    </source>
</evidence>
<dbReference type="InterPro" id="IPR050553">
    <property type="entry name" value="Thioredoxin_ResA/DsbE_sf"/>
</dbReference>
<reference evidence="7 8" key="1">
    <citation type="submission" date="2024-06" db="EMBL/GenBank/DDBJ databases">
        <title>The Natural Products Discovery Center: Release of the First 8490 Sequenced Strains for Exploring Actinobacteria Biosynthetic Diversity.</title>
        <authorList>
            <person name="Kalkreuter E."/>
            <person name="Kautsar S.A."/>
            <person name="Yang D."/>
            <person name="Bader C.D."/>
            <person name="Teijaro C.N."/>
            <person name="Fluegel L."/>
            <person name="Davis C.M."/>
            <person name="Simpson J.R."/>
            <person name="Lauterbach L."/>
            <person name="Steele A.D."/>
            <person name="Gui C."/>
            <person name="Meng S."/>
            <person name="Li G."/>
            <person name="Viehrig K."/>
            <person name="Ye F."/>
            <person name="Su P."/>
            <person name="Kiefer A.F."/>
            <person name="Nichols A."/>
            <person name="Cepeda A.J."/>
            <person name="Yan W."/>
            <person name="Fan B."/>
            <person name="Jiang Y."/>
            <person name="Adhikari A."/>
            <person name="Zheng C.-J."/>
            <person name="Schuster L."/>
            <person name="Cowan T.M."/>
            <person name="Smanski M.J."/>
            <person name="Chevrette M.G."/>
            <person name="De Carvalho L.P.S."/>
            <person name="Shen B."/>
        </authorList>
    </citation>
    <scope>NUCLEOTIDE SEQUENCE [LARGE SCALE GENOMIC DNA]</scope>
    <source>
        <strain evidence="7 8">NPDC047833</strain>
    </source>
</reference>